<evidence type="ECO:0000313" key="4">
    <source>
        <dbReference type="EMBL" id="OWM65744.1"/>
    </source>
</evidence>
<evidence type="ECO:0000256" key="2">
    <source>
        <dbReference type="ARBA" id="ARBA00022801"/>
    </source>
</evidence>
<dbReference type="InterPro" id="IPR029060">
    <property type="entry name" value="PIN-like_dom_sf"/>
</dbReference>
<organism evidence="4 5">
    <name type="scientific">Punica granatum</name>
    <name type="common">Pomegranate</name>
    <dbReference type="NCBI Taxonomy" id="22663"/>
    <lineage>
        <taxon>Eukaryota</taxon>
        <taxon>Viridiplantae</taxon>
        <taxon>Streptophyta</taxon>
        <taxon>Embryophyta</taxon>
        <taxon>Tracheophyta</taxon>
        <taxon>Spermatophyta</taxon>
        <taxon>Magnoliopsida</taxon>
        <taxon>eudicotyledons</taxon>
        <taxon>Gunneridae</taxon>
        <taxon>Pentapetalae</taxon>
        <taxon>rosids</taxon>
        <taxon>malvids</taxon>
        <taxon>Myrtales</taxon>
        <taxon>Lythraceae</taxon>
        <taxon>Punica</taxon>
    </lineage>
</organism>
<name>A0A218VYV8_PUNGR</name>
<dbReference type="GO" id="GO:0003677">
    <property type="term" value="F:DNA binding"/>
    <property type="evidence" value="ECO:0007669"/>
    <property type="project" value="InterPro"/>
</dbReference>
<dbReference type="InterPro" id="IPR038969">
    <property type="entry name" value="FEN"/>
</dbReference>
<dbReference type="SMART" id="SM00475">
    <property type="entry name" value="53EXOc"/>
    <property type="match status" value="1"/>
</dbReference>
<dbReference type="InterPro" id="IPR020046">
    <property type="entry name" value="5-3_exonucl_a-hlix_arch_N"/>
</dbReference>
<dbReference type="SUPFAM" id="SSF88723">
    <property type="entry name" value="PIN domain-like"/>
    <property type="match status" value="1"/>
</dbReference>
<keyword evidence="2" id="KW-0378">Hydrolase</keyword>
<dbReference type="InterPro" id="IPR036279">
    <property type="entry name" value="5-3_exonuclease_C_sf"/>
</dbReference>
<accession>A0A218VYV8</accession>
<dbReference type="AlphaFoldDB" id="A0A218VYV8"/>
<dbReference type="Pfam" id="PF02739">
    <property type="entry name" value="5_3_exonuc_N"/>
    <property type="match status" value="1"/>
</dbReference>
<comment type="caution">
    <text evidence="4">The sequence shown here is derived from an EMBL/GenBank/DDBJ whole genome shotgun (WGS) entry which is preliminary data.</text>
</comment>
<evidence type="ECO:0000256" key="1">
    <source>
        <dbReference type="ARBA" id="ARBA00022722"/>
    </source>
</evidence>
<dbReference type="SUPFAM" id="SSF47807">
    <property type="entry name" value="5' to 3' exonuclease, C-terminal subdomain"/>
    <property type="match status" value="1"/>
</dbReference>
<dbReference type="GO" id="GO:0008409">
    <property type="term" value="F:5'-3' exonuclease activity"/>
    <property type="evidence" value="ECO:0007669"/>
    <property type="project" value="InterPro"/>
</dbReference>
<dbReference type="Proteomes" id="UP000197138">
    <property type="component" value="Unassembled WGS sequence"/>
</dbReference>
<sequence length="207" mass="22492">MVEIAAATFAHVQISPGAPSGFFTLLQVIQVEGHGADDVVATLVDQVLQKGYRVVIASPDKDFKQLISGDVQIVMPVPELGRWSFYTLKHCIAQYNCDPCSELSLRCILGDDVDGVPGLQHLAPAFGRKTAIKLLKKHGSLENLLNAAAVRTVGKQYAQDALKKHADYLPYIILLSVAGDVNVVLQEELLVEGNSCNDSVAWSDFFK</sequence>
<dbReference type="InterPro" id="IPR002421">
    <property type="entry name" value="5-3_exonuclease"/>
</dbReference>
<protein>
    <recommendedName>
        <fullName evidence="3">5'-3' exonuclease domain-containing protein</fullName>
    </recommendedName>
</protein>
<gene>
    <name evidence="4" type="ORF">CDL15_Pgr015168</name>
</gene>
<keyword evidence="1" id="KW-0540">Nuclease</keyword>
<evidence type="ECO:0000313" key="5">
    <source>
        <dbReference type="Proteomes" id="UP000197138"/>
    </source>
</evidence>
<dbReference type="PANTHER" id="PTHR42646">
    <property type="entry name" value="FLAP ENDONUCLEASE XNI"/>
    <property type="match status" value="1"/>
</dbReference>
<dbReference type="PANTHER" id="PTHR42646:SF4">
    <property type="entry name" value="5'-3' EXONUCLEASE FAMILY PROTEIN"/>
    <property type="match status" value="1"/>
</dbReference>
<dbReference type="EMBL" id="MTKT01005556">
    <property type="protein sequence ID" value="OWM65744.1"/>
    <property type="molecule type" value="Genomic_DNA"/>
</dbReference>
<dbReference type="GO" id="GO:0017108">
    <property type="term" value="F:5'-flap endonuclease activity"/>
    <property type="evidence" value="ECO:0007669"/>
    <property type="project" value="InterPro"/>
</dbReference>
<dbReference type="Gene3D" id="1.10.150.20">
    <property type="entry name" value="5' to 3' exonuclease, C-terminal subdomain"/>
    <property type="match status" value="1"/>
</dbReference>
<reference evidence="5" key="1">
    <citation type="journal article" date="2017" name="Plant J.">
        <title>The pomegranate (Punica granatum L.) genome and the genomics of punicalagin biosynthesis.</title>
        <authorList>
            <person name="Qin G."/>
            <person name="Xu C."/>
            <person name="Ming R."/>
            <person name="Tang H."/>
            <person name="Guyot R."/>
            <person name="Kramer E.M."/>
            <person name="Hu Y."/>
            <person name="Yi X."/>
            <person name="Qi Y."/>
            <person name="Xu X."/>
            <person name="Gao Z."/>
            <person name="Pan H."/>
            <person name="Jian J."/>
            <person name="Tian Y."/>
            <person name="Yue Z."/>
            <person name="Xu Y."/>
        </authorList>
    </citation>
    <scope>NUCLEOTIDE SEQUENCE [LARGE SCALE GENOMIC DNA]</scope>
    <source>
        <strain evidence="5">cv. Dabenzi</strain>
    </source>
</reference>
<feature type="domain" description="5'-3' exonuclease" evidence="3">
    <location>
        <begin position="10"/>
        <end position="193"/>
    </location>
</feature>
<dbReference type="GO" id="GO:0033567">
    <property type="term" value="P:DNA replication, Okazaki fragment processing"/>
    <property type="evidence" value="ECO:0007669"/>
    <property type="project" value="InterPro"/>
</dbReference>
<dbReference type="Gene3D" id="3.40.50.1010">
    <property type="entry name" value="5'-nuclease"/>
    <property type="match status" value="1"/>
</dbReference>
<dbReference type="FunFam" id="1.10.150.20:FF:000042">
    <property type="entry name" value="5'-3' exonuclease family protein"/>
    <property type="match status" value="1"/>
</dbReference>
<proteinExistence type="predicted"/>
<evidence type="ECO:0000259" key="3">
    <source>
        <dbReference type="SMART" id="SM00475"/>
    </source>
</evidence>